<organism evidence="2 3">
    <name type="scientific">Mya arenaria</name>
    <name type="common">Soft-shell clam</name>
    <dbReference type="NCBI Taxonomy" id="6604"/>
    <lineage>
        <taxon>Eukaryota</taxon>
        <taxon>Metazoa</taxon>
        <taxon>Spiralia</taxon>
        <taxon>Lophotrochozoa</taxon>
        <taxon>Mollusca</taxon>
        <taxon>Bivalvia</taxon>
        <taxon>Autobranchia</taxon>
        <taxon>Heteroconchia</taxon>
        <taxon>Euheterodonta</taxon>
        <taxon>Imparidentia</taxon>
        <taxon>Neoheterodontei</taxon>
        <taxon>Myida</taxon>
        <taxon>Myoidea</taxon>
        <taxon>Myidae</taxon>
        <taxon>Mya</taxon>
    </lineage>
</organism>
<accession>A0ABY7DYD6</accession>
<name>A0ABY7DYD6_MYAAR</name>
<feature type="signal peptide" evidence="1">
    <location>
        <begin position="1"/>
        <end position="17"/>
    </location>
</feature>
<evidence type="ECO:0000313" key="2">
    <source>
        <dbReference type="EMBL" id="WAR01306.1"/>
    </source>
</evidence>
<keyword evidence="1" id="KW-0732">Signal</keyword>
<sequence length="169" mass="18844">MFGQYLCLAQLFLSLNASFSKIQNMNEMLFTTDFLAPCLSVFLGLLGQTARSREPQYLPHPQCCLLRLPLLSTAVPLGTEKIQDNPDTIKAKAPGYVQCCPSYGRNWNDVITISGSNPTIGEADNSLIYTHKQTAFFFFSLHHNLSSLDEPEGMKMEQMKAKTGARICE</sequence>
<evidence type="ECO:0000256" key="1">
    <source>
        <dbReference type="SAM" id="SignalP"/>
    </source>
</evidence>
<proteinExistence type="predicted"/>
<keyword evidence="3" id="KW-1185">Reference proteome</keyword>
<dbReference type="EMBL" id="CP111015">
    <property type="protein sequence ID" value="WAR01306.1"/>
    <property type="molecule type" value="Genomic_DNA"/>
</dbReference>
<evidence type="ECO:0000313" key="3">
    <source>
        <dbReference type="Proteomes" id="UP001164746"/>
    </source>
</evidence>
<feature type="chain" id="PRO_5047548747" evidence="1">
    <location>
        <begin position="18"/>
        <end position="169"/>
    </location>
</feature>
<reference evidence="2" key="1">
    <citation type="submission" date="2022-11" db="EMBL/GenBank/DDBJ databases">
        <title>Centuries of genome instability and evolution in soft-shell clam transmissible cancer (bioRxiv).</title>
        <authorList>
            <person name="Hart S.F.M."/>
            <person name="Yonemitsu M.A."/>
            <person name="Giersch R.M."/>
            <person name="Beal B.F."/>
            <person name="Arriagada G."/>
            <person name="Davis B.W."/>
            <person name="Ostrander E.A."/>
            <person name="Goff S.P."/>
            <person name="Metzger M.J."/>
        </authorList>
    </citation>
    <scope>NUCLEOTIDE SEQUENCE</scope>
    <source>
        <strain evidence="2">MELC-2E11</strain>
        <tissue evidence="2">Siphon/mantle</tissue>
    </source>
</reference>
<gene>
    <name evidence="2" type="ORF">MAR_007864</name>
</gene>
<protein>
    <submittedName>
        <fullName evidence="2">Uncharacterized protein</fullName>
    </submittedName>
</protein>
<dbReference type="Proteomes" id="UP001164746">
    <property type="component" value="Chromosome 4"/>
</dbReference>